<protein>
    <recommendedName>
        <fullName evidence="4">DUF1766-domain-containing protein</fullName>
    </recommendedName>
</protein>
<evidence type="ECO:0000313" key="2">
    <source>
        <dbReference type="EMBL" id="KAG5634084.1"/>
    </source>
</evidence>
<dbReference type="Pfam" id="PF13455">
    <property type="entry name" value="MUG113"/>
    <property type="match status" value="1"/>
</dbReference>
<dbReference type="EMBL" id="JABCKI010006655">
    <property type="protein sequence ID" value="KAG5634084.1"/>
    <property type="molecule type" value="Genomic_DNA"/>
</dbReference>
<reference evidence="2" key="2">
    <citation type="submission" date="2021-10" db="EMBL/GenBank/DDBJ databases">
        <title>Phylogenomics reveals ancestral predisposition of the termite-cultivated fungus Termitomyces towards a domesticated lifestyle.</title>
        <authorList>
            <person name="Auxier B."/>
            <person name="Grum-Grzhimaylo A."/>
            <person name="Cardenas M.E."/>
            <person name="Lodge J.D."/>
            <person name="Laessoe T."/>
            <person name="Pedersen O."/>
            <person name="Smith M.E."/>
            <person name="Kuyper T.W."/>
            <person name="Franco-Molano E.A."/>
            <person name="Baroni T.J."/>
            <person name="Aanen D.K."/>
        </authorList>
    </citation>
    <scope>NUCLEOTIDE SEQUENCE</scope>
    <source>
        <strain evidence="2">D49</strain>
    </source>
</reference>
<dbReference type="PANTHER" id="PTHR28094:SF1">
    <property type="entry name" value="MEIOTICALLY UP-REGULATED GENE 113 PROTEIN"/>
    <property type="match status" value="1"/>
</dbReference>
<feature type="compositionally biased region" description="Polar residues" evidence="1">
    <location>
        <begin position="192"/>
        <end position="209"/>
    </location>
</feature>
<sequence length="479" mass="53082">MSSTKGKAKQFLHRLLDSFDNTSNAEAKPPIRTDNDTNSTSLNLPDPKLLQHFDALYVSDPSSHRYHADPNFVGGFNPGYRISTDQQHIPNPAGSNLSHSFNLPNPHPIISPLPQPPEIHFPNPPAHSLTMQMALGLHAVEQNSASSLTPSLPRPANPLSASSNITATRPSSTTQLNSSTPVEPKRPRAASTPASPTDRTSSSREQCSGVTKAGKRCTRQVKSTSASMQAQKDAEEDDPPIEVFCFQHTKELLGPSGYYARKDGKWVKFEDWIPKYLQSDTQVALRLEMEKARTSSDVPGYIYTFEIRDPEVKDTVKLKVGRAVNLVKRIDQWGKQCGSKEQVLRGWYPGTVEPEDQQSDISLMKGRVKAGEKGPWCHRLDDSMRELERLIHLELADLVATGVYINPTWPKLETQVISLSSQTSGSGSESQNQPCADCGSLHKEIFEFKRLKGGYTGKEWEAVVQPVIQRWGAFVDQCV</sequence>
<evidence type="ECO:0000313" key="3">
    <source>
        <dbReference type="Proteomes" id="UP000717328"/>
    </source>
</evidence>
<keyword evidence="3" id="KW-1185">Reference proteome</keyword>
<dbReference type="Proteomes" id="UP000717328">
    <property type="component" value="Unassembled WGS sequence"/>
</dbReference>
<evidence type="ECO:0000256" key="1">
    <source>
        <dbReference type="SAM" id="MobiDB-lite"/>
    </source>
</evidence>
<comment type="caution">
    <text evidence="2">The sequence shown here is derived from an EMBL/GenBank/DDBJ whole genome shotgun (WGS) entry which is preliminary data.</text>
</comment>
<organism evidence="2 3">
    <name type="scientific">Sphagnurus paluster</name>
    <dbReference type="NCBI Taxonomy" id="117069"/>
    <lineage>
        <taxon>Eukaryota</taxon>
        <taxon>Fungi</taxon>
        <taxon>Dikarya</taxon>
        <taxon>Basidiomycota</taxon>
        <taxon>Agaricomycotina</taxon>
        <taxon>Agaricomycetes</taxon>
        <taxon>Agaricomycetidae</taxon>
        <taxon>Agaricales</taxon>
        <taxon>Tricholomatineae</taxon>
        <taxon>Lyophyllaceae</taxon>
        <taxon>Sphagnurus</taxon>
    </lineage>
</organism>
<feature type="region of interest" description="Disordered" evidence="1">
    <location>
        <begin position="144"/>
        <end position="236"/>
    </location>
</feature>
<feature type="compositionally biased region" description="Polar residues" evidence="1">
    <location>
        <begin position="159"/>
        <end position="181"/>
    </location>
</feature>
<proteinExistence type="predicted"/>
<accession>A0A9P7FNR6</accession>
<feature type="region of interest" description="Disordered" evidence="1">
    <location>
        <begin position="20"/>
        <end position="43"/>
    </location>
</feature>
<dbReference type="AlphaFoldDB" id="A0A9P7FNR6"/>
<gene>
    <name evidence="2" type="ORF">H0H81_003464</name>
</gene>
<reference evidence="2" key="1">
    <citation type="submission" date="2021-02" db="EMBL/GenBank/DDBJ databases">
        <authorList>
            <person name="Nieuwenhuis M."/>
            <person name="Van De Peppel L.J.J."/>
        </authorList>
    </citation>
    <scope>NUCLEOTIDE SEQUENCE</scope>
    <source>
        <strain evidence="2">D49</strain>
    </source>
</reference>
<evidence type="ECO:0008006" key="4">
    <source>
        <dbReference type="Google" id="ProtNLM"/>
    </source>
</evidence>
<dbReference type="InterPro" id="IPR053006">
    <property type="entry name" value="Meiosis_regulatory"/>
</dbReference>
<dbReference type="OrthoDB" id="2417614at2759"/>
<feature type="compositionally biased region" description="Polar residues" evidence="1">
    <location>
        <begin position="220"/>
        <end position="230"/>
    </location>
</feature>
<dbReference type="PANTHER" id="PTHR28094">
    <property type="entry name" value="MEIOTICALLY UP-REGULATED GENE 113 PROTEIN"/>
    <property type="match status" value="1"/>
</dbReference>
<name>A0A9P7FNR6_9AGAR</name>